<feature type="non-terminal residue" evidence="1">
    <location>
        <position position="1"/>
    </location>
</feature>
<evidence type="ECO:0008006" key="3">
    <source>
        <dbReference type="Google" id="ProtNLM"/>
    </source>
</evidence>
<sequence length="193" mass="21997">LNPPDSLPPEFDAIQHKLNSMRAALIPDRTEDLSTGKYFSSPWKGEEVAELKEHIRKRSLMDSASSDDGVLYSQIMNIENDDLAELFNQYPESYRLLGVESCFFRFFSLGIHMRTTKWAEENNLIPDYQNGFRSGYRTNNNPLILRCAIESAKAQRKPLYVAVVDATNAFPSTDRATLWLKLQRLGMGGPIFD</sequence>
<accession>A0A2H3CTG0</accession>
<protein>
    <recommendedName>
        <fullName evidence="3">Reverse transcriptase domain-containing protein</fullName>
    </recommendedName>
</protein>
<dbReference type="OrthoDB" id="3049395at2759"/>
<dbReference type="OMA" id="ACMPERT"/>
<dbReference type="AlphaFoldDB" id="A0A2H3CTG0"/>
<reference evidence="2" key="1">
    <citation type="journal article" date="2017" name="Nat. Ecol. Evol.">
        <title>Genome expansion and lineage-specific genetic innovations in the forest pathogenic fungi Armillaria.</title>
        <authorList>
            <person name="Sipos G."/>
            <person name="Prasanna A.N."/>
            <person name="Walter M.C."/>
            <person name="O'Connor E."/>
            <person name="Balint B."/>
            <person name="Krizsan K."/>
            <person name="Kiss B."/>
            <person name="Hess J."/>
            <person name="Varga T."/>
            <person name="Slot J."/>
            <person name="Riley R."/>
            <person name="Boka B."/>
            <person name="Rigling D."/>
            <person name="Barry K."/>
            <person name="Lee J."/>
            <person name="Mihaltcheva S."/>
            <person name="LaButti K."/>
            <person name="Lipzen A."/>
            <person name="Waldron R."/>
            <person name="Moloney N.M."/>
            <person name="Sperisen C."/>
            <person name="Kredics L."/>
            <person name="Vagvoelgyi C."/>
            <person name="Patrignani A."/>
            <person name="Fitzpatrick D."/>
            <person name="Nagy I."/>
            <person name="Doyle S."/>
            <person name="Anderson J.B."/>
            <person name="Grigoriev I.V."/>
            <person name="Gueldener U."/>
            <person name="Muensterkoetter M."/>
            <person name="Nagy L.G."/>
        </authorList>
    </citation>
    <scope>NUCLEOTIDE SEQUENCE [LARGE SCALE GENOMIC DNA]</scope>
    <source>
        <strain evidence="2">Ar21-2</strain>
    </source>
</reference>
<proteinExistence type="predicted"/>
<evidence type="ECO:0000313" key="1">
    <source>
        <dbReference type="EMBL" id="PBK81728.1"/>
    </source>
</evidence>
<gene>
    <name evidence="1" type="ORF">ARMGADRAFT_857919</name>
</gene>
<dbReference type="STRING" id="47427.A0A2H3CTG0"/>
<organism evidence="1 2">
    <name type="scientific">Armillaria gallica</name>
    <name type="common">Bulbous honey fungus</name>
    <name type="synonym">Armillaria bulbosa</name>
    <dbReference type="NCBI Taxonomy" id="47427"/>
    <lineage>
        <taxon>Eukaryota</taxon>
        <taxon>Fungi</taxon>
        <taxon>Dikarya</taxon>
        <taxon>Basidiomycota</taxon>
        <taxon>Agaricomycotina</taxon>
        <taxon>Agaricomycetes</taxon>
        <taxon>Agaricomycetidae</taxon>
        <taxon>Agaricales</taxon>
        <taxon>Marasmiineae</taxon>
        <taxon>Physalacriaceae</taxon>
        <taxon>Armillaria</taxon>
    </lineage>
</organism>
<dbReference type="Proteomes" id="UP000217790">
    <property type="component" value="Unassembled WGS sequence"/>
</dbReference>
<feature type="non-terminal residue" evidence="1">
    <location>
        <position position="193"/>
    </location>
</feature>
<dbReference type="InParanoid" id="A0A2H3CTG0"/>
<evidence type="ECO:0000313" key="2">
    <source>
        <dbReference type="Proteomes" id="UP000217790"/>
    </source>
</evidence>
<dbReference type="EMBL" id="KZ293725">
    <property type="protein sequence ID" value="PBK81728.1"/>
    <property type="molecule type" value="Genomic_DNA"/>
</dbReference>
<name>A0A2H3CTG0_ARMGA</name>
<keyword evidence="2" id="KW-1185">Reference proteome</keyword>